<gene>
    <name evidence="1" type="ORF">LEP1GSC047_1250</name>
</gene>
<evidence type="ECO:0000313" key="1">
    <source>
        <dbReference type="EMBL" id="EQA35335.1"/>
    </source>
</evidence>
<sequence>MDRSFLNPGFVLAAPNQSSIGSRSITKIENTSILSRIAN</sequence>
<accession>V6HH30</accession>
<name>V6HH30_9LEPT</name>
<evidence type="ECO:0000313" key="2">
    <source>
        <dbReference type="Proteomes" id="UP000018719"/>
    </source>
</evidence>
<dbReference type="STRING" id="1049790.LEP1GSC047_1250"/>
<comment type="caution">
    <text evidence="1">The sequence shown here is derived from an EMBL/GenBank/DDBJ whole genome shotgun (WGS) entry which is preliminary data.</text>
</comment>
<reference evidence="1 2" key="1">
    <citation type="submission" date="2013-05" db="EMBL/GenBank/DDBJ databases">
        <authorList>
            <person name="Harkins D.M."/>
            <person name="Durkin A.S."/>
            <person name="Brinkac L.M."/>
            <person name="Haft D.H."/>
            <person name="Selengut J.D."/>
            <person name="Sanka R."/>
            <person name="DePew J."/>
            <person name="Purushe J."/>
            <person name="Hartskeerl R.A."/>
            <person name="Ahmed A."/>
            <person name="van der Linden H."/>
            <person name="Goris M.G.A."/>
            <person name="Vinetz J.M."/>
            <person name="Sutton G.G."/>
            <person name="Nierman W.C."/>
            <person name="Fouts D.E."/>
        </authorList>
    </citation>
    <scope>NUCLEOTIDE SEQUENCE [LARGE SCALE GENOMIC DNA]</scope>
    <source>
        <strain evidence="1 2">10</strain>
    </source>
</reference>
<dbReference type="EMBL" id="AHMM02000025">
    <property type="protein sequence ID" value="EQA35335.1"/>
    <property type="molecule type" value="Genomic_DNA"/>
</dbReference>
<dbReference type="AlphaFoldDB" id="V6HH30"/>
<proteinExistence type="predicted"/>
<organism evidence="1 2">
    <name type="scientific">Leptospira inadai serovar Lyme str. 10</name>
    <dbReference type="NCBI Taxonomy" id="1049790"/>
    <lineage>
        <taxon>Bacteria</taxon>
        <taxon>Pseudomonadati</taxon>
        <taxon>Spirochaetota</taxon>
        <taxon>Spirochaetia</taxon>
        <taxon>Leptospirales</taxon>
        <taxon>Leptospiraceae</taxon>
        <taxon>Leptospira</taxon>
    </lineage>
</organism>
<dbReference type="Proteomes" id="UP000018719">
    <property type="component" value="Unassembled WGS sequence"/>
</dbReference>
<protein>
    <submittedName>
        <fullName evidence="1">Uncharacterized protein</fullName>
    </submittedName>
</protein>